<evidence type="ECO:0000259" key="1">
    <source>
        <dbReference type="SMART" id="SM00829"/>
    </source>
</evidence>
<feature type="domain" description="Enoyl reductase (ER)" evidence="1">
    <location>
        <begin position="9"/>
        <end position="322"/>
    </location>
</feature>
<evidence type="ECO:0000313" key="2">
    <source>
        <dbReference type="EMBL" id="MBC5782947.1"/>
    </source>
</evidence>
<dbReference type="InterPro" id="IPR020843">
    <property type="entry name" value="ER"/>
</dbReference>
<dbReference type="CDD" id="cd08288">
    <property type="entry name" value="MDR_yhdh"/>
    <property type="match status" value="1"/>
</dbReference>
<gene>
    <name evidence="2" type="ORF">H8N03_08315</name>
</gene>
<dbReference type="SMART" id="SM00829">
    <property type="entry name" value="PKS_ER"/>
    <property type="match status" value="1"/>
</dbReference>
<dbReference type="Proteomes" id="UP000608513">
    <property type="component" value="Unassembled WGS sequence"/>
</dbReference>
<reference evidence="2" key="1">
    <citation type="submission" date="2020-08" db="EMBL/GenBank/DDBJ databases">
        <title>Ramlibacter sp. USB13 16S ribosomal RNA gene genome sequencing and assembly.</title>
        <authorList>
            <person name="Kang M."/>
        </authorList>
    </citation>
    <scope>NUCLEOTIDE SEQUENCE</scope>
    <source>
        <strain evidence="2">USB13</strain>
    </source>
</reference>
<dbReference type="PANTHER" id="PTHR43677:SF1">
    <property type="entry name" value="ACRYLYL-COA REDUCTASE ACUI-RELATED"/>
    <property type="match status" value="1"/>
</dbReference>
<dbReference type="Gene3D" id="3.90.180.10">
    <property type="entry name" value="Medium-chain alcohol dehydrogenases, catalytic domain"/>
    <property type="match status" value="1"/>
</dbReference>
<name>A0A923MSD2_9BURK</name>
<dbReference type="RefSeq" id="WP_187075683.1">
    <property type="nucleotide sequence ID" value="NZ_JACORT010000002.1"/>
</dbReference>
<dbReference type="PANTHER" id="PTHR43677">
    <property type="entry name" value="SHORT-CHAIN DEHYDROGENASE/REDUCTASE"/>
    <property type="match status" value="1"/>
</dbReference>
<dbReference type="Pfam" id="PF00107">
    <property type="entry name" value="ADH_zinc_N"/>
    <property type="match status" value="1"/>
</dbReference>
<dbReference type="EMBL" id="JACORT010000002">
    <property type="protein sequence ID" value="MBC5782947.1"/>
    <property type="molecule type" value="Genomic_DNA"/>
</dbReference>
<dbReference type="InterPro" id="IPR013149">
    <property type="entry name" value="ADH-like_C"/>
</dbReference>
<comment type="caution">
    <text evidence="2">The sequence shown here is derived from an EMBL/GenBank/DDBJ whole genome shotgun (WGS) entry which is preliminary data.</text>
</comment>
<sequence>MFHALVLEKEPAFRAEVRSVDDGFLPEGDVTVAVDYSTLNYKDALAITNKSPVVRSWPMVAGIDGAGTVLESSAPGWKAGDPFVLNGFGVGEVHKGCLAGKARLKSQWLVRRPSAFSARQAMAIGTAGYTAMLCAMALERHGLRPGDGEVLVTGATGGVGSVAVAVLAQTGHKVVAATGKAAEADYLKALGASAIIDRNELSAPGKPLQKERWAGVVDAVGSHTLANACAQVRYGGAVAACGLAQGMDFPSSVAPFILRGVALLGVDSVMAPMHLREQAWHRLARDLDPKLLETMTTEIGLGEAVDAAQKLMAGQVRGRIVVRTG</sequence>
<dbReference type="Gene3D" id="3.40.50.720">
    <property type="entry name" value="NAD(P)-binding Rossmann-like Domain"/>
    <property type="match status" value="1"/>
</dbReference>
<dbReference type="InterPro" id="IPR014188">
    <property type="entry name" value="Acrylyl-CoA_reductase_AcuI"/>
</dbReference>
<dbReference type="InterPro" id="IPR036291">
    <property type="entry name" value="NAD(P)-bd_dom_sf"/>
</dbReference>
<dbReference type="GO" id="GO:0043957">
    <property type="term" value="F:acryloyl-CoA reductase (NADPH) activity"/>
    <property type="evidence" value="ECO:0007669"/>
    <property type="project" value="TreeGrafter"/>
</dbReference>
<dbReference type="InterPro" id="IPR013154">
    <property type="entry name" value="ADH-like_N"/>
</dbReference>
<accession>A0A923MSD2</accession>
<dbReference type="SUPFAM" id="SSF51735">
    <property type="entry name" value="NAD(P)-binding Rossmann-fold domains"/>
    <property type="match status" value="1"/>
</dbReference>
<dbReference type="NCBIfam" id="TIGR02823">
    <property type="entry name" value="oxido_YhdH"/>
    <property type="match status" value="1"/>
</dbReference>
<keyword evidence="3" id="KW-1185">Reference proteome</keyword>
<evidence type="ECO:0000313" key="3">
    <source>
        <dbReference type="Proteomes" id="UP000608513"/>
    </source>
</evidence>
<dbReference type="InterPro" id="IPR011032">
    <property type="entry name" value="GroES-like_sf"/>
</dbReference>
<protein>
    <submittedName>
        <fullName evidence="2">Oxidoreductase</fullName>
    </submittedName>
</protein>
<dbReference type="AlphaFoldDB" id="A0A923MSD2"/>
<proteinExistence type="predicted"/>
<dbReference type="InterPro" id="IPR051397">
    <property type="entry name" value="Zn-ADH-like_protein"/>
</dbReference>
<organism evidence="2 3">
    <name type="scientific">Ramlibacter cellulosilyticus</name>
    <dbReference type="NCBI Taxonomy" id="2764187"/>
    <lineage>
        <taxon>Bacteria</taxon>
        <taxon>Pseudomonadati</taxon>
        <taxon>Pseudomonadota</taxon>
        <taxon>Betaproteobacteria</taxon>
        <taxon>Burkholderiales</taxon>
        <taxon>Comamonadaceae</taxon>
        <taxon>Ramlibacter</taxon>
    </lineage>
</organism>
<dbReference type="SUPFAM" id="SSF50129">
    <property type="entry name" value="GroES-like"/>
    <property type="match status" value="1"/>
</dbReference>
<dbReference type="Pfam" id="PF08240">
    <property type="entry name" value="ADH_N"/>
    <property type="match status" value="1"/>
</dbReference>